<evidence type="ECO:0000313" key="9">
    <source>
        <dbReference type="Proteomes" id="UP000616114"/>
    </source>
</evidence>
<name>A0A8J2U0Y6_9MICO</name>
<reference evidence="8" key="2">
    <citation type="submission" date="2020-09" db="EMBL/GenBank/DDBJ databases">
        <authorList>
            <person name="Sun Q."/>
            <person name="Zhou Y."/>
        </authorList>
    </citation>
    <scope>NUCLEOTIDE SEQUENCE</scope>
    <source>
        <strain evidence="8">CGMCC 1.12785</strain>
    </source>
</reference>
<dbReference type="Gene3D" id="3.30.2350.10">
    <property type="entry name" value="Pseudouridine synthase"/>
    <property type="match status" value="1"/>
</dbReference>
<dbReference type="Proteomes" id="UP000616114">
    <property type="component" value="Unassembled WGS sequence"/>
</dbReference>
<dbReference type="InterPro" id="IPR014780">
    <property type="entry name" value="tRNA_psdUridine_synth_TruB"/>
</dbReference>
<dbReference type="Pfam" id="PF01509">
    <property type="entry name" value="TruB_N"/>
    <property type="match status" value="1"/>
</dbReference>
<feature type="active site" description="Nucleophile" evidence="5">
    <location>
        <position position="46"/>
    </location>
</feature>
<evidence type="ECO:0000256" key="5">
    <source>
        <dbReference type="HAMAP-Rule" id="MF_01080"/>
    </source>
</evidence>
<dbReference type="CDD" id="cd02573">
    <property type="entry name" value="PseudoU_synth_EcTruB"/>
    <property type="match status" value="1"/>
</dbReference>
<keyword evidence="9" id="KW-1185">Reference proteome</keyword>
<protein>
    <recommendedName>
        <fullName evidence="5">tRNA pseudouridine synthase B</fullName>
        <ecNumber evidence="5">5.4.99.25</ecNumber>
    </recommendedName>
    <alternativeName>
        <fullName evidence="5">tRNA pseudouridine(55) synthase</fullName>
        <shortName evidence="5">Psi55 synthase</shortName>
    </alternativeName>
    <alternativeName>
        <fullName evidence="5">tRNA pseudouridylate synthase</fullName>
    </alternativeName>
    <alternativeName>
        <fullName evidence="5">tRNA-uridine isomerase</fullName>
    </alternativeName>
</protein>
<comment type="catalytic activity">
    <reaction evidence="1 5">
        <text>uridine(55) in tRNA = pseudouridine(55) in tRNA</text>
        <dbReference type="Rhea" id="RHEA:42532"/>
        <dbReference type="Rhea" id="RHEA-COMP:10101"/>
        <dbReference type="Rhea" id="RHEA-COMP:10102"/>
        <dbReference type="ChEBI" id="CHEBI:65314"/>
        <dbReference type="ChEBI" id="CHEBI:65315"/>
        <dbReference type="EC" id="5.4.99.25"/>
    </reaction>
</comment>
<dbReference type="GO" id="GO:0160148">
    <property type="term" value="F:tRNA pseudouridine(55) synthase activity"/>
    <property type="evidence" value="ECO:0007669"/>
    <property type="project" value="UniProtKB-EC"/>
</dbReference>
<dbReference type="InterPro" id="IPR015225">
    <property type="entry name" value="tRNA_psdUridine_synth_fam2_C"/>
</dbReference>
<dbReference type="GO" id="GO:0003723">
    <property type="term" value="F:RNA binding"/>
    <property type="evidence" value="ECO:0007669"/>
    <property type="project" value="InterPro"/>
</dbReference>
<dbReference type="EMBL" id="BMFY01000018">
    <property type="protein sequence ID" value="GGA26127.1"/>
    <property type="molecule type" value="Genomic_DNA"/>
</dbReference>
<evidence type="ECO:0000259" key="6">
    <source>
        <dbReference type="Pfam" id="PF01509"/>
    </source>
</evidence>
<dbReference type="AlphaFoldDB" id="A0A8J2U0Y6"/>
<reference evidence="8" key="1">
    <citation type="journal article" date="2014" name="Int. J. Syst. Evol. Microbiol.">
        <title>Complete genome sequence of Corynebacterium casei LMG S-19264T (=DSM 44701T), isolated from a smear-ripened cheese.</title>
        <authorList>
            <consortium name="US DOE Joint Genome Institute (JGI-PGF)"/>
            <person name="Walter F."/>
            <person name="Albersmeier A."/>
            <person name="Kalinowski J."/>
            <person name="Ruckert C."/>
        </authorList>
    </citation>
    <scope>NUCLEOTIDE SEQUENCE</scope>
    <source>
        <strain evidence="8">CGMCC 1.12785</strain>
    </source>
</reference>
<evidence type="ECO:0000256" key="3">
    <source>
        <dbReference type="ARBA" id="ARBA00022694"/>
    </source>
</evidence>
<feature type="domain" description="tRNA pseudouridine synthase II TruB subfamily 2 C-terminal" evidence="7">
    <location>
        <begin position="246"/>
        <end position="303"/>
    </location>
</feature>
<dbReference type="InterPro" id="IPR020103">
    <property type="entry name" value="PsdUridine_synth_cat_dom_sf"/>
</dbReference>
<dbReference type="Pfam" id="PF09142">
    <property type="entry name" value="TruB_C"/>
    <property type="match status" value="1"/>
</dbReference>
<organism evidence="8 9">
    <name type="scientific">Sediminivirga luteola</name>
    <dbReference type="NCBI Taxonomy" id="1774748"/>
    <lineage>
        <taxon>Bacteria</taxon>
        <taxon>Bacillati</taxon>
        <taxon>Actinomycetota</taxon>
        <taxon>Actinomycetes</taxon>
        <taxon>Micrococcales</taxon>
        <taxon>Brevibacteriaceae</taxon>
        <taxon>Sediminivirga</taxon>
    </lineage>
</organism>
<keyword evidence="4 5" id="KW-0413">Isomerase</keyword>
<dbReference type="SUPFAM" id="SSF55120">
    <property type="entry name" value="Pseudouridine synthase"/>
    <property type="match status" value="1"/>
</dbReference>
<evidence type="ECO:0000256" key="4">
    <source>
        <dbReference type="ARBA" id="ARBA00023235"/>
    </source>
</evidence>
<dbReference type="InterPro" id="IPR036974">
    <property type="entry name" value="PUA_sf"/>
</dbReference>
<dbReference type="Gene3D" id="2.30.130.10">
    <property type="entry name" value="PUA domain"/>
    <property type="match status" value="1"/>
</dbReference>
<evidence type="ECO:0000256" key="1">
    <source>
        <dbReference type="ARBA" id="ARBA00000385"/>
    </source>
</evidence>
<evidence type="ECO:0000259" key="7">
    <source>
        <dbReference type="Pfam" id="PF09142"/>
    </source>
</evidence>
<dbReference type="HAMAP" id="MF_01080">
    <property type="entry name" value="TruB_bact"/>
    <property type="match status" value="1"/>
</dbReference>
<feature type="domain" description="Pseudouridine synthase II N-terminal" evidence="6">
    <location>
        <begin position="31"/>
        <end position="187"/>
    </location>
</feature>
<dbReference type="PANTHER" id="PTHR13767">
    <property type="entry name" value="TRNA-PSEUDOURIDINE SYNTHASE"/>
    <property type="match status" value="1"/>
</dbReference>
<evidence type="ECO:0000256" key="2">
    <source>
        <dbReference type="ARBA" id="ARBA00005642"/>
    </source>
</evidence>
<dbReference type="SUPFAM" id="SSF88697">
    <property type="entry name" value="PUA domain-like"/>
    <property type="match status" value="1"/>
</dbReference>
<proteinExistence type="inferred from homology"/>
<dbReference type="InterPro" id="IPR015947">
    <property type="entry name" value="PUA-like_sf"/>
</dbReference>
<accession>A0A8J2U0Y6</accession>
<dbReference type="NCBIfam" id="TIGR00431">
    <property type="entry name" value="TruB"/>
    <property type="match status" value="1"/>
</dbReference>
<dbReference type="PANTHER" id="PTHR13767:SF2">
    <property type="entry name" value="PSEUDOURIDYLATE SYNTHASE TRUB1"/>
    <property type="match status" value="1"/>
</dbReference>
<dbReference type="GO" id="GO:0031119">
    <property type="term" value="P:tRNA pseudouridine synthesis"/>
    <property type="evidence" value="ECO:0007669"/>
    <property type="project" value="UniProtKB-UniRule"/>
</dbReference>
<comment type="function">
    <text evidence="5">Responsible for synthesis of pseudouridine from uracil-55 in the psi GC loop of transfer RNAs.</text>
</comment>
<dbReference type="RefSeq" id="WP_229745232.1">
    <property type="nucleotide sequence ID" value="NZ_BMFY01000018.1"/>
</dbReference>
<dbReference type="EC" id="5.4.99.25" evidence="5"/>
<keyword evidence="3 5" id="KW-0819">tRNA processing</keyword>
<sequence>MAPQRPAGPDGVLLLDKPAGWTSHDVVARARRWCGTRKIGHAGTLDPMATGLLILGIGKGTRLLTWLTAADKGYSATVRLGSGTPSDDADSEPDRFADAAELQAVDEQRVDAALEALRGDIEQVPSTVSAIKIDGVRAYARARAGEAVDIPARRVTVSRLERGPLRRAADGQIDFVLQVDCSSGTYIRAIARDLGAVLGVHGHLRRLRRGRIGGFRVEQALAVPGRDEEPSPPALIPLAEAAAATMPVRELTADEARALGYGQRVTASGVPGPVAAVLPCQGGRELVAVLEDQAGKAKPAVVFAPAS</sequence>
<comment type="caution">
    <text evidence="8">The sequence shown here is derived from an EMBL/GenBank/DDBJ whole genome shotgun (WGS) entry which is preliminary data.</text>
</comment>
<comment type="similarity">
    <text evidence="2 5">Belongs to the pseudouridine synthase TruB family. Type 1 subfamily.</text>
</comment>
<gene>
    <name evidence="5 8" type="primary">truB</name>
    <name evidence="8" type="ORF">GCM10011333_31290</name>
</gene>
<dbReference type="InterPro" id="IPR002501">
    <property type="entry name" value="PsdUridine_synth_N"/>
</dbReference>
<dbReference type="GO" id="GO:1990481">
    <property type="term" value="P:mRNA pseudouridine synthesis"/>
    <property type="evidence" value="ECO:0007669"/>
    <property type="project" value="TreeGrafter"/>
</dbReference>
<evidence type="ECO:0000313" key="8">
    <source>
        <dbReference type="EMBL" id="GGA26127.1"/>
    </source>
</evidence>